<keyword evidence="4 6" id="KW-0862">Zinc</keyword>
<protein>
    <submittedName>
        <fullName evidence="8">Oligoendopeptidase F</fullName>
    </submittedName>
</protein>
<dbReference type="Pfam" id="PF01432">
    <property type="entry name" value="Peptidase_M3"/>
    <property type="match status" value="1"/>
</dbReference>
<evidence type="ECO:0000256" key="3">
    <source>
        <dbReference type="ARBA" id="ARBA00022801"/>
    </source>
</evidence>
<dbReference type="InterPro" id="IPR045090">
    <property type="entry name" value="Pept_M3A_M3B"/>
</dbReference>
<dbReference type="Proteomes" id="UP000287171">
    <property type="component" value="Unassembled WGS sequence"/>
</dbReference>
<name>A0A402B9R4_9CHLR</name>
<sequence>MDILLPPSSESFEQLSWSEIQPWYEELTATTLSQESVPFWLAQWSRLSELVDETLARLEIACTQNTADQEVVQRKQRFLNDISLPVQSYDQQLKQQLLASGLSPEGFSIPLRNLRTEVALFRETNLPLLNEEEKLSNEYMQVNGAQMVTWEGKEVSVNSLRRVLFDPERQRREQAWHRMNERQLADRERLHRLWVEEIQVRQQIAHHAGYDNYRDYRWQQLLRFDYTPADCQQFHEAVEQVIVPAASRIWEKRRQKLEVDILRPWDTWVDPQGSVPPRQFSDIHVLLQQCTTLFGYIDPHLQSYFATMIQEGLCDLEDRPQKANRGYNMHLEARRRPFIFGQTKSLWDVVTIFHEAGHAFQVFEMSHLPYIQQRQANALPLEFAEVASTTMELLGVMYLHQSGLCTLAEETRLRIQHFERFVTQLFPLAVRGDAFQHWVYENPEQAMDLDACGQKWVELSLRYVPDIDWSGLEAQRWSEWQQVRHFYGWPFYYIEYAFAALGALQVWNNYLRDPHTSLQHYRYALSLGATRTVPKLFEAAGVKFAFDAATLQGMLQPMMQTIEKLEREENQRTTHQGKTE</sequence>
<organism evidence="8 9">
    <name type="scientific">Dictyobacter alpinus</name>
    <dbReference type="NCBI Taxonomy" id="2014873"/>
    <lineage>
        <taxon>Bacteria</taxon>
        <taxon>Bacillati</taxon>
        <taxon>Chloroflexota</taxon>
        <taxon>Ktedonobacteria</taxon>
        <taxon>Ktedonobacterales</taxon>
        <taxon>Dictyobacteraceae</taxon>
        <taxon>Dictyobacter</taxon>
    </lineage>
</organism>
<evidence type="ECO:0000313" key="9">
    <source>
        <dbReference type="Proteomes" id="UP000287171"/>
    </source>
</evidence>
<evidence type="ECO:0000256" key="5">
    <source>
        <dbReference type="ARBA" id="ARBA00023049"/>
    </source>
</evidence>
<dbReference type="GO" id="GO:0006518">
    <property type="term" value="P:peptide metabolic process"/>
    <property type="evidence" value="ECO:0007669"/>
    <property type="project" value="TreeGrafter"/>
</dbReference>
<dbReference type="RefSeq" id="WP_126628376.1">
    <property type="nucleotide sequence ID" value="NZ_BIFT01000001.1"/>
</dbReference>
<comment type="caution">
    <text evidence="8">The sequence shown here is derived from an EMBL/GenBank/DDBJ whole genome shotgun (WGS) entry which is preliminary data.</text>
</comment>
<evidence type="ECO:0000259" key="7">
    <source>
        <dbReference type="Pfam" id="PF01432"/>
    </source>
</evidence>
<accession>A0A402B9R4</accession>
<gene>
    <name evidence="8" type="ORF">KDA_36050</name>
</gene>
<dbReference type="PANTHER" id="PTHR11804:SF48">
    <property type="entry name" value="PUTATIVE-RELATED"/>
    <property type="match status" value="1"/>
</dbReference>
<keyword evidence="3 6" id="KW-0378">Hydrolase</keyword>
<keyword evidence="9" id="KW-1185">Reference proteome</keyword>
<dbReference type="GO" id="GO:0004222">
    <property type="term" value="F:metalloendopeptidase activity"/>
    <property type="evidence" value="ECO:0007669"/>
    <property type="project" value="InterPro"/>
</dbReference>
<dbReference type="AlphaFoldDB" id="A0A402B9R4"/>
<keyword evidence="1 6" id="KW-0645">Protease</keyword>
<comment type="similarity">
    <text evidence="6">Belongs to the peptidase M3 family.</text>
</comment>
<dbReference type="Gene3D" id="1.10.1370.30">
    <property type="match status" value="1"/>
</dbReference>
<comment type="cofactor">
    <cofactor evidence="6">
        <name>Zn(2+)</name>
        <dbReference type="ChEBI" id="CHEBI:29105"/>
    </cofactor>
    <text evidence="6">Binds 1 zinc ion.</text>
</comment>
<keyword evidence="2 6" id="KW-0479">Metal-binding</keyword>
<keyword evidence="5 6" id="KW-0482">Metalloprotease</keyword>
<dbReference type="GO" id="GO:0046872">
    <property type="term" value="F:metal ion binding"/>
    <property type="evidence" value="ECO:0007669"/>
    <property type="project" value="UniProtKB-UniRule"/>
</dbReference>
<dbReference type="CDD" id="cd09606">
    <property type="entry name" value="M3B_PepF"/>
    <property type="match status" value="1"/>
</dbReference>
<dbReference type="EMBL" id="BIFT01000001">
    <property type="protein sequence ID" value="GCE28121.1"/>
    <property type="molecule type" value="Genomic_DNA"/>
</dbReference>
<evidence type="ECO:0000256" key="1">
    <source>
        <dbReference type="ARBA" id="ARBA00022670"/>
    </source>
</evidence>
<dbReference type="GO" id="GO:0006508">
    <property type="term" value="P:proteolysis"/>
    <property type="evidence" value="ECO:0007669"/>
    <property type="project" value="UniProtKB-KW"/>
</dbReference>
<proteinExistence type="inferred from homology"/>
<evidence type="ECO:0000256" key="2">
    <source>
        <dbReference type="ARBA" id="ARBA00022723"/>
    </source>
</evidence>
<evidence type="ECO:0000256" key="4">
    <source>
        <dbReference type="ARBA" id="ARBA00022833"/>
    </source>
</evidence>
<feature type="domain" description="Peptidase M3A/M3B catalytic" evidence="7">
    <location>
        <begin position="166"/>
        <end position="554"/>
    </location>
</feature>
<dbReference type="SUPFAM" id="SSF55486">
    <property type="entry name" value="Metalloproteases ('zincins'), catalytic domain"/>
    <property type="match status" value="1"/>
</dbReference>
<reference evidence="9" key="1">
    <citation type="submission" date="2018-12" db="EMBL/GenBank/DDBJ databases">
        <title>Tengunoibacter tsumagoiensis gen. nov., sp. nov., Dictyobacter kobayashii sp. nov., D. alpinus sp. nov., and D. joshuensis sp. nov. and description of Dictyobacteraceae fam. nov. within the order Ktedonobacterales isolated from Tengu-no-mugimeshi.</title>
        <authorList>
            <person name="Wang C.M."/>
            <person name="Zheng Y."/>
            <person name="Sakai Y."/>
            <person name="Toyoda A."/>
            <person name="Minakuchi Y."/>
            <person name="Abe K."/>
            <person name="Yokota A."/>
            <person name="Yabe S."/>
        </authorList>
    </citation>
    <scope>NUCLEOTIDE SEQUENCE [LARGE SCALE GENOMIC DNA]</scope>
    <source>
        <strain evidence="9">Uno16</strain>
    </source>
</reference>
<evidence type="ECO:0000313" key="8">
    <source>
        <dbReference type="EMBL" id="GCE28121.1"/>
    </source>
</evidence>
<dbReference type="OrthoDB" id="9762795at2"/>
<evidence type="ECO:0000256" key="6">
    <source>
        <dbReference type="RuleBase" id="RU003435"/>
    </source>
</evidence>
<dbReference type="InterPro" id="IPR001567">
    <property type="entry name" value="Pept_M3A_M3B_dom"/>
</dbReference>
<dbReference type="PANTHER" id="PTHR11804">
    <property type="entry name" value="PROTEASE M3 THIMET OLIGOPEPTIDASE-RELATED"/>
    <property type="match status" value="1"/>
</dbReference>